<evidence type="ECO:0000313" key="1">
    <source>
        <dbReference type="EMBL" id="POG60395.1"/>
    </source>
</evidence>
<dbReference type="AlphaFoldDB" id="A0A2P4P4T7"/>
<protein>
    <submittedName>
        <fullName evidence="1">Uncharacterized protein</fullName>
    </submittedName>
</protein>
<reference evidence="1 2" key="1">
    <citation type="journal article" date="2013" name="Proc. Natl. Acad. Sci. U.S.A.">
        <title>Genome of an arbuscular mycorrhizal fungus provides insight into the oldest plant symbiosis.</title>
        <authorList>
            <person name="Tisserant E."/>
            <person name="Malbreil M."/>
            <person name="Kuo A."/>
            <person name="Kohler A."/>
            <person name="Symeonidi A."/>
            <person name="Balestrini R."/>
            <person name="Charron P."/>
            <person name="Duensing N."/>
            <person name="Frei Dit Frey N."/>
            <person name="Gianinazzi-Pearson V."/>
            <person name="Gilbert L.B."/>
            <person name="Handa Y."/>
            <person name="Herr J.R."/>
            <person name="Hijri M."/>
            <person name="Koul R."/>
            <person name="Kawaguchi M."/>
            <person name="Krajinski F."/>
            <person name="Lammers P.J."/>
            <person name="Masclaux F.G."/>
            <person name="Murat C."/>
            <person name="Morin E."/>
            <person name="Ndikumana S."/>
            <person name="Pagni M."/>
            <person name="Petitpierre D."/>
            <person name="Requena N."/>
            <person name="Rosikiewicz P."/>
            <person name="Riley R."/>
            <person name="Saito K."/>
            <person name="San Clemente H."/>
            <person name="Shapiro H."/>
            <person name="van Tuinen D."/>
            <person name="Becard G."/>
            <person name="Bonfante P."/>
            <person name="Paszkowski U."/>
            <person name="Shachar-Hill Y.Y."/>
            <person name="Tuskan G.A."/>
            <person name="Young P.W."/>
            <person name="Sanders I.R."/>
            <person name="Henrissat B."/>
            <person name="Rensing S.A."/>
            <person name="Grigoriev I.V."/>
            <person name="Corradi N."/>
            <person name="Roux C."/>
            <person name="Martin F."/>
        </authorList>
    </citation>
    <scope>NUCLEOTIDE SEQUENCE [LARGE SCALE GENOMIC DNA]</scope>
    <source>
        <strain evidence="1 2">DAOM 197198</strain>
    </source>
</reference>
<evidence type="ECO:0000313" key="2">
    <source>
        <dbReference type="Proteomes" id="UP000018888"/>
    </source>
</evidence>
<reference evidence="1 2" key="2">
    <citation type="journal article" date="2018" name="New Phytol.">
        <title>High intraspecific genome diversity in the model arbuscular mycorrhizal symbiont Rhizophagus irregularis.</title>
        <authorList>
            <person name="Chen E.C.H."/>
            <person name="Morin E."/>
            <person name="Beaudet D."/>
            <person name="Noel J."/>
            <person name="Yildirir G."/>
            <person name="Ndikumana S."/>
            <person name="Charron P."/>
            <person name="St-Onge C."/>
            <person name="Giorgi J."/>
            <person name="Kruger M."/>
            <person name="Marton T."/>
            <person name="Ropars J."/>
            <person name="Grigoriev I.V."/>
            <person name="Hainaut M."/>
            <person name="Henrissat B."/>
            <person name="Roux C."/>
            <person name="Martin F."/>
            <person name="Corradi N."/>
        </authorList>
    </citation>
    <scope>NUCLEOTIDE SEQUENCE [LARGE SCALE GENOMIC DNA]</scope>
    <source>
        <strain evidence="1 2">DAOM 197198</strain>
    </source>
</reference>
<name>A0A2P4P4T7_RHIID</name>
<comment type="caution">
    <text evidence="1">The sequence shown here is derived from an EMBL/GenBank/DDBJ whole genome shotgun (WGS) entry which is preliminary data.</text>
</comment>
<dbReference type="Proteomes" id="UP000018888">
    <property type="component" value="Unassembled WGS sequence"/>
</dbReference>
<gene>
    <name evidence="1" type="ORF">GLOIN_2v1713789</name>
</gene>
<sequence length="61" mass="7334">MRLSLFSICIFSCLFLLHNFTLLCKTYFTLTRCFIFSSFMFSKCVTAYEFIIHYACYRETP</sequence>
<keyword evidence="2" id="KW-1185">Reference proteome</keyword>
<accession>A0A2P4P4T7</accession>
<proteinExistence type="predicted"/>
<dbReference type="EMBL" id="AUPC02000392">
    <property type="protein sequence ID" value="POG60395.1"/>
    <property type="molecule type" value="Genomic_DNA"/>
</dbReference>
<organism evidence="1 2">
    <name type="scientific">Rhizophagus irregularis (strain DAOM 181602 / DAOM 197198 / MUCL 43194)</name>
    <name type="common">Arbuscular mycorrhizal fungus</name>
    <name type="synonym">Glomus intraradices</name>
    <dbReference type="NCBI Taxonomy" id="747089"/>
    <lineage>
        <taxon>Eukaryota</taxon>
        <taxon>Fungi</taxon>
        <taxon>Fungi incertae sedis</taxon>
        <taxon>Mucoromycota</taxon>
        <taxon>Glomeromycotina</taxon>
        <taxon>Glomeromycetes</taxon>
        <taxon>Glomerales</taxon>
        <taxon>Glomeraceae</taxon>
        <taxon>Rhizophagus</taxon>
    </lineage>
</organism>